<evidence type="ECO:0000313" key="2">
    <source>
        <dbReference type="EMBL" id="KAK0644556.1"/>
    </source>
</evidence>
<dbReference type="Proteomes" id="UP001174936">
    <property type="component" value="Unassembled WGS sequence"/>
</dbReference>
<evidence type="ECO:0008006" key="4">
    <source>
        <dbReference type="Google" id="ProtNLM"/>
    </source>
</evidence>
<protein>
    <recommendedName>
        <fullName evidence="4">Secreted protein</fullName>
    </recommendedName>
</protein>
<name>A0AA40CMM0_9PEZI</name>
<gene>
    <name evidence="2" type="ORF">B0T16DRAFT_198464</name>
</gene>
<keyword evidence="3" id="KW-1185">Reference proteome</keyword>
<feature type="chain" id="PRO_5041253909" description="Secreted protein" evidence="1">
    <location>
        <begin position="20"/>
        <end position="131"/>
    </location>
</feature>
<proteinExistence type="predicted"/>
<accession>A0AA40CMM0</accession>
<evidence type="ECO:0000313" key="3">
    <source>
        <dbReference type="Proteomes" id="UP001174936"/>
    </source>
</evidence>
<organism evidence="2 3">
    <name type="scientific">Cercophora newfieldiana</name>
    <dbReference type="NCBI Taxonomy" id="92897"/>
    <lineage>
        <taxon>Eukaryota</taxon>
        <taxon>Fungi</taxon>
        <taxon>Dikarya</taxon>
        <taxon>Ascomycota</taxon>
        <taxon>Pezizomycotina</taxon>
        <taxon>Sordariomycetes</taxon>
        <taxon>Sordariomycetidae</taxon>
        <taxon>Sordariales</taxon>
        <taxon>Lasiosphaeriaceae</taxon>
        <taxon>Cercophora</taxon>
    </lineage>
</organism>
<feature type="signal peptide" evidence="1">
    <location>
        <begin position="1"/>
        <end position="19"/>
    </location>
</feature>
<dbReference type="EMBL" id="JAULSV010000005">
    <property type="protein sequence ID" value="KAK0644556.1"/>
    <property type="molecule type" value="Genomic_DNA"/>
</dbReference>
<keyword evidence="1" id="KW-0732">Signal</keyword>
<reference evidence="2" key="1">
    <citation type="submission" date="2023-06" db="EMBL/GenBank/DDBJ databases">
        <title>Genome-scale phylogeny and comparative genomics of the fungal order Sordariales.</title>
        <authorList>
            <consortium name="Lawrence Berkeley National Laboratory"/>
            <person name="Hensen N."/>
            <person name="Bonometti L."/>
            <person name="Westerberg I."/>
            <person name="Brannstrom I.O."/>
            <person name="Guillou S."/>
            <person name="Cros-Aarteil S."/>
            <person name="Calhoun S."/>
            <person name="Haridas S."/>
            <person name="Kuo A."/>
            <person name="Mondo S."/>
            <person name="Pangilinan J."/>
            <person name="Riley R."/>
            <person name="Labutti K."/>
            <person name="Andreopoulos B."/>
            <person name="Lipzen A."/>
            <person name="Chen C."/>
            <person name="Yanf M."/>
            <person name="Daum C."/>
            <person name="Ng V."/>
            <person name="Clum A."/>
            <person name="Steindorff A."/>
            <person name="Ohm R."/>
            <person name="Martin F."/>
            <person name="Silar P."/>
            <person name="Natvig D."/>
            <person name="Lalanne C."/>
            <person name="Gautier V."/>
            <person name="Ament-Velasquez S.L."/>
            <person name="Kruys A."/>
            <person name="Hutchinson M.I."/>
            <person name="Powell A.J."/>
            <person name="Barry K."/>
            <person name="Miller A.N."/>
            <person name="Grigoriev I.V."/>
            <person name="Debuchy R."/>
            <person name="Gladieux P."/>
            <person name="Thoren M.H."/>
            <person name="Johannesson H."/>
        </authorList>
    </citation>
    <scope>NUCLEOTIDE SEQUENCE</scope>
    <source>
        <strain evidence="2">SMH2532-1</strain>
    </source>
</reference>
<dbReference type="AlphaFoldDB" id="A0AA40CMM0"/>
<sequence length="131" mass="14315">MTCTTCGLLLVQIIPNIAAAASRRRLCLRGEAARISSPRWELASMMTRSLRADPLAHPAPRIFAPESAWAGEGGAAMAHRSEVVLATHTPKKSPSELLRGYSASRFPARPAENARAVRKGSLERLIRWTTR</sequence>
<comment type="caution">
    <text evidence="2">The sequence shown here is derived from an EMBL/GenBank/DDBJ whole genome shotgun (WGS) entry which is preliminary data.</text>
</comment>
<evidence type="ECO:0000256" key="1">
    <source>
        <dbReference type="SAM" id="SignalP"/>
    </source>
</evidence>